<proteinExistence type="predicted"/>
<keyword evidence="6" id="KW-1185">Reference proteome</keyword>
<evidence type="ECO:0000256" key="3">
    <source>
        <dbReference type="ARBA" id="ARBA00023136"/>
    </source>
</evidence>
<dbReference type="GO" id="GO:0022857">
    <property type="term" value="F:transmembrane transporter activity"/>
    <property type="evidence" value="ECO:0007669"/>
    <property type="project" value="InterPro"/>
</dbReference>
<reference evidence="5 6" key="1">
    <citation type="journal article" date="2013" name="Proc. Natl. Acad. Sci. U.S.A.">
        <title>Fine-scale variation in meiotic recombination in Mimulus inferred from population shotgun sequencing.</title>
        <authorList>
            <person name="Hellsten U."/>
            <person name="Wright K.M."/>
            <person name="Jenkins J."/>
            <person name="Shu S."/>
            <person name="Yuan Y."/>
            <person name="Wessler S.R."/>
            <person name="Schmutz J."/>
            <person name="Willis J.H."/>
            <person name="Rokhsar D.S."/>
        </authorList>
    </citation>
    <scope>NUCLEOTIDE SEQUENCE [LARGE SCALE GENOMIC DNA]</scope>
    <source>
        <strain evidence="6">cv. DUN x IM62</strain>
    </source>
</reference>
<keyword evidence="2 4" id="KW-1133">Transmembrane helix</keyword>
<dbReference type="EMBL" id="KI630479">
    <property type="protein sequence ID" value="EYU38771.1"/>
    <property type="molecule type" value="Genomic_DNA"/>
</dbReference>
<name>A0A022REX3_ERYGU</name>
<sequence length="206" mass="22982">MVRLQGLDIVREYNEKKPGHLSGFGWLSKSVSGSDTCERFAACSTNYSMAIPVKIKAPVVSQNLYFVGMRYTTASFVAALSNAVHAVAFVMAWIFRLEILNLRCVRSHAKIMVTAITIGGAVIMALVHGPVLSFPWTHRGGVTPSHNHDVQQTIKGAALIMAECFSWLSFMIIHNHGAVIVLQSFFPAFGRYRTNRFFIQQFERKT</sequence>
<feature type="transmembrane region" description="Helical" evidence="4">
    <location>
        <begin position="107"/>
        <end position="127"/>
    </location>
</feature>
<keyword evidence="1 4" id="KW-0812">Transmembrane</keyword>
<feature type="transmembrane region" description="Helical" evidence="4">
    <location>
        <begin position="74"/>
        <end position="95"/>
    </location>
</feature>
<evidence type="ECO:0000256" key="4">
    <source>
        <dbReference type="SAM" id="Phobius"/>
    </source>
</evidence>
<dbReference type="STRING" id="4155.A0A022REX3"/>
<evidence type="ECO:0008006" key="7">
    <source>
        <dbReference type="Google" id="ProtNLM"/>
    </source>
</evidence>
<organism evidence="5 6">
    <name type="scientific">Erythranthe guttata</name>
    <name type="common">Yellow monkey flower</name>
    <name type="synonym">Mimulus guttatus</name>
    <dbReference type="NCBI Taxonomy" id="4155"/>
    <lineage>
        <taxon>Eukaryota</taxon>
        <taxon>Viridiplantae</taxon>
        <taxon>Streptophyta</taxon>
        <taxon>Embryophyta</taxon>
        <taxon>Tracheophyta</taxon>
        <taxon>Spermatophyta</taxon>
        <taxon>Magnoliopsida</taxon>
        <taxon>eudicotyledons</taxon>
        <taxon>Gunneridae</taxon>
        <taxon>Pentapetalae</taxon>
        <taxon>asterids</taxon>
        <taxon>lamiids</taxon>
        <taxon>Lamiales</taxon>
        <taxon>Phrymaceae</taxon>
        <taxon>Erythranthe</taxon>
    </lineage>
</organism>
<evidence type="ECO:0000313" key="6">
    <source>
        <dbReference type="Proteomes" id="UP000030748"/>
    </source>
</evidence>
<dbReference type="AlphaFoldDB" id="A0A022REX3"/>
<dbReference type="InterPro" id="IPR030184">
    <property type="entry name" value="WAT1-related"/>
</dbReference>
<dbReference type="PANTHER" id="PTHR31218">
    <property type="entry name" value="WAT1-RELATED PROTEIN"/>
    <property type="match status" value="1"/>
</dbReference>
<dbReference type="Proteomes" id="UP000030748">
    <property type="component" value="Unassembled WGS sequence"/>
</dbReference>
<keyword evidence="3 4" id="KW-0472">Membrane</keyword>
<gene>
    <name evidence="5" type="ORF">MIMGU_mgv11b021267mg</name>
</gene>
<evidence type="ECO:0000256" key="1">
    <source>
        <dbReference type="ARBA" id="ARBA00022692"/>
    </source>
</evidence>
<accession>A0A022REX3</accession>
<dbReference type="GO" id="GO:0016020">
    <property type="term" value="C:membrane"/>
    <property type="evidence" value="ECO:0007669"/>
    <property type="project" value="InterPro"/>
</dbReference>
<evidence type="ECO:0000313" key="5">
    <source>
        <dbReference type="EMBL" id="EYU38771.1"/>
    </source>
</evidence>
<protein>
    <recommendedName>
        <fullName evidence="7">WAT1-related protein</fullName>
    </recommendedName>
</protein>
<evidence type="ECO:0000256" key="2">
    <source>
        <dbReference type="ARBA" id="ARBA00022989"/>
    </source>
</evidence>
<feature type="transmembrane region" description="Helical" evidence="4">
    <location>
        <begin position="165"/>
        <end position="186"/>
    </location>
</feature>